<dbReference type="SUPFAM" id="SSF56672">
    <property type="entry name" value="DNA/RNA polymerases"/>
    <property type="match status" value="1"/>
</dbReference>
<dbReference type="OrthoDB" id="428604at2759"/>
<dbReference type="Proteomes" id="UP000242715">
    <property type="component" value="Unassembled WGS sequence"/>
</dbReference>
<evidence type="ECO:0000313" key="3">
    <source>
        <dbReference type="EMBL" id="GAU25886.1"/>
    </source>
</evidence>
<feature type="compositionally biased region" description="Polar residues" evidence="1">
    <location>
        <begin position="107"/>
        <end position="123"/>
    </location>
</feature>
<dbReference type="AlphaFoldDB" id="A0A2Z6M258"/>
<sequence>MYLNKEFTNTNLADFSTTNAYCNRLKSLADQLANVGAPVNDHSMVLKMLQGLTEQYSNFVTVMQNKKTLPTFATARSKLALEETTLLERAKQESGSTALVANNYSTDVGSSFQTPHQSNNSNGRAKINKNRNNTKNRNKNNSGSGGNGQASGGRNNNRWGSHASGGGQQWNQQQWNQPPWWAVMQAPWAMPPCPYPTHPWAHQTKSRQPGVLGPRPQQQQAYATTAPTDIESTMHTMSLSQPDPDYGQSIPIRGYGHTSLPPPNPPLSLNNVLHAPKLIKNLVSTGTRLMRCDSTNNGFTPYIVHHLQNQSSSLNQPTTNPTPSPDLTPSPMASPDDRTQPTPPLSPTPMSHTHQPASITHIEPTPIPQQPPTEPRPVTRSQHGIYKSNPRYTSNQAHHTTVMRSPLPRSPLVALRDPNWKLAMDDEFNALIKNKTWDLVPRPPNVNVIRSMWIFTHKENSDGSFERHKARLVGDGKTQQVGIDCGDTFSPVVKPATIRTVLTLALSKNWKNSSVGCQKCFFACLSSEFAMKELGSLNYFLGISVTHHEGSLFLSQQKYAAEIIDRAGMSACKPTKTPVNTKPKVSTTTGNSYEDPKLYRSLAGALQYLTFTRPDISYAVQQICLHMHDPTDEYMNALKRIIRYVQGTLHLSLHLYPSSVADLVSYTDADWGGCPDTRRSTSGYCVFLGDSLISWSSKRQPTLSRSSAEAEYRGVANVVSESCWIRNLLLELHCPVRKATLVYCDNEFRNSLNVREPPVSTAGV</sequence>
<feature type="compositionally biased region" description="Polar residues" evidence="1">
    <location>
        <begin position="310"/>
        <end position="319"/>
    </location>
</feature>
<feature type="domain" description="Reverse transcriptase Ty1/copia-type" evidence="2">
    <location>
        <begin position="434"/>
        <end position="512"/>
    </location>
</feature>
<gene>
    <name evidence="3" type="ORF">TSUD_164270</name>
</gene>
<dbReference type="Pfam" id="PF07727">
    <property type="entry name" value="RVT_2"/>
    <property type="match status" value="2"/>
</dbReference>
<proteinExistence type="predicted"/>
<organism evidence="3 4">
    <name type="scientific">Trifolium subterraneum</name>
    <name type="common">Subterranean clover</name>
    <dbReference type="NCBI Taxonomy" id="3900"/>
    <lineage>
        <taxon>Eukaryota</taxon>
        <taxon>Viridiplantae</taxon>
        <taxon>Streptophyta</taxon>
        <taxon>Embryophyta</taxon>
        <taxon>Tracheophyta</taxon>
        <taxon>Spermatophyta</taxon>
        <taxon>Magnoliopsida</taxon>
        <taxon>eudicotyledons</taxon>
        <taxon>Gunneridae</taxon>
        <taxon>Pentapetalae</taxon>
        <taxon>rosids</taxon>
        <taxon>fabids</taxon>
        <taxon>Fabales</taxon>
        <taxon>Fabaceae</taxon>
        <taxon>Papilionoideae</taxon>
        <taxon>50 kb inversion clade</taxon>
        <taxon>NPAAA clade</taxon>
        <taxon>Hologalegina</taxon>
        <taxon>IRL clade</taxon>
        <taxon>Trifolieae</taxon>
        <taxon>Trifolium</taxon>
    </lineage>
</organism>
<feature type="domain" description="Reverse transcriptase Ty1/copia-type" evidence="2">
    <location>
        <begin position="521"/>
        <end position="579"/>
    </location>
</feature>
<feature type="region of interest" description="Disordered" evidence="1">
    <location>
        <begin position="107"/>
        <end position="174"/>
    </location>
</feature>
<evidence type="ECO:0000259" key="2">
    <source>
        <dbReference type="Pfam" id="PF07727"/>
    </source>
</evidence>
<dbReference type="InterPro" id="IPR043502">
    <property type="entry name" value="DNA/RNA_pol_sf"/>
</dbReference>
<dbReference type="EMBL" id="DF973323">
    <property type="protein sequence ID" value="GAU25886.1"/>
    <property type="molecule type" value="Genomic_DNA"/>
</dbReference>
<evidence type="ECO:0000313" key="4">
    <source>
        <dbReference type="Proteomes" id="UP000242715"/>
    </source>
</evidence>
<keyword evidence="4" id="KW-1185">Reference proteome</keyword>
<dbReference type="PANTHER" id="PTHR11439">
    <property type="entry name" value="GAG-POL-RELATED RETROTRANSPOSON"/>
    <property type="match status" value="1"/>
</dbReference>
<dbReference type="CDD" id="cd09272">
    <property type="entry name" value="RNase_HI_RT_Ty1"/>
    <property type="match status" value="1"/>
</dbReference>
<feature type="compositionally biased region" description="Polar residues" evidence="1">
    <location>
        <begin position="348"/>
        <end position="358"/>
    </location>
</feature>
<name>A0A2Z6M258_TRISU</name>
<feature type="compositionally biased region" description="Polar residues" evidence="1">
    <location>
        <begin position="390"/>
        <end position="403"/>
    </location>
</feature>
<feature type="region of interest" description="Disordered" evidence="1">
    <location>
        <begin position="310"/>
        <end position="403"/>
    </location>
</feature>
<dbReference type="InterPro" id="IPR013103">
    <property type="entry name" value="RVT_2"/>
</dbReference>
<dbReference type="Pfam" id="PF14223">
    <property type="entry name" value="Retrotran_gag_2"/>
    <property type="match status" value="1"/>
</dbReference>
<reference evidence="4" key="1">
    <citation type="journal article" date="2017" name="Front. Plant Sci.">
        <title>Climate Clever Clovers: New Paradigm to Reduce the Environmental Footprint of Ruminants by Breeding Low Methanogenic Forages Utilizing Haplotype Variation.</title>
        <authorList>
            <person name="Kaur P."/>
            <person name="Appels R."/>
            <person name="Bayer P.E."/>
            <person name="Keeble-Gagnere G."/>
            <person name="Wang J."/>
            <person name="Hirakawa H."/>
            <person name="Shirasawa K."/>
            <person name="Vercoe P."/>
            <person name="Stefanova K."/>
            <person name="Durmic Z."/>
            <person name="Nichols P."/>
            <person name="Revell C."/>
            <person name="Isobe S.N."/>
            <person name="Edwards D."/>
            <person name="Erskine W."/>
        </authorList>
    </citation>
    <scope>NUCLEOTIDE SEQUENCE [LARGE SCALE GENOMIC DNA]</scope>
    <source>
        <strain evidence="4">cv. Daliak</strain>
    </source>
</reference>
<dbReference type="PANTHER" id="PTHR11439:SF524">
    <property type="entry name" value="RNA-DIRECTED DNA POLYMERASE, PROTEIN KINASE RLK-PELLE-DLSV FAMILY"/>
    <property type="match status" value="1"/>
</dbReference>
<feature type="compositionally biased region" description="Pro residues" evidence="1">
    <location>
        <begin position="365"/>
        <end position="375"/>
    </location>
</feature>
<accession>A0A2Z6M258</accession>
<protein>
    <recommendedName>
        <fullName evidence="2">Reverse transcriptase Ty1/copia-type domain-containing protein</fullName>
    </recommendedName>
</protein>
<evidence type="ECO:0000256" key="1">
    <source>
        <dbReference type="SAM" id="MobiDB-lite"/>
    </source>
</evidence>
<feature type="compositionally biased region" description="Basic residues" evidence="1">
    <location>
        <begin position="126"/>
        <end position="138"/>
    </location>
</feature>